<protein>
    <submittedName>
        <fullName evidence="3">Secretory phospholipase A2 receptor-like</fullName>
    </submittedName>
</protein>
<comment type="caution">
    <text evidence="3">The sequence shown here is derived from an EMBL/GenBank/DDBJ whole genome shotgun (WGS) entry which is preliminary data.</text>
</comment>
<evidence type="ECO:0000256" key="1">
    <source>
        <dbReference type="SAM" id="SignalP"/>
    </source>
</evidence>
<gene>
    <name evidence="3" type="ORF">FSCOSCO3_A021816</name>
</gene>
<keyword evidence="3" id="KW-0675">Receptor</keyword>
<dbReference type="Proteomes" id="UP001314229">
    <property type="component" value="Unassembled WGS sequence"/>
</dbReference>
<feature type="domain" description="C-type lectin" evidence="2">
    <location>
        <begin position="34"/>
        <end position="132"/>
    </location>
</feature>
<evidence type="ECO:0000313" key="4">
    <source>
        <dbReference type="Proteomes" id="UP001314229"/>
    </source>
</evidence>
<feature type="domain" description="C-type lectin" evidence="2">
    <location>
        <begin position="138"/>
        <end position="247"/>
    </location>
</feature>
<organism evidence="3 4">
    <name type="scientific">Scomber scombrus</name>
    <name type="common">Atlantic mackerel</name>
    <name type="synonym">Scomber vernalis</name>
    <dbReference type="NCBI Taxonomy" id="13677"/>
    <lineage>
        <taxon>Eukaryota</taxon>
        <taxon>Metazoa</taxon>
        <taxon>Chordata</taxon>
        <taxon>Craniata</taxon>
        <taxon>Vertebrata</taxon>
        <taxon>Euteleostomi</taxon>
        <taxon>Actinopterygii</taxon>
        <taxon>Neopterygii</taxon>
        <taxon>Teleostei</taxon>
        <taxon>Neoteleostei</taxon>
        <taxon>Acanthomorphata</taxon>
        <taxon>Pelagiaria</taxon>
        <taxon>Scombriformes</taxon>
        <taxon>Scombridae</taxon>
        <taxon>Scomber</taxon>
    </lineage>
</organism>
<dbReference type="SMART" id="SM00034">
    <property type="entry name" value="CLECT"/>
    <property type="match status" value="2"/>
</dbReference>
<evidence type="ECO:0000259" key="2">
    <source>
        <dbReference type="PROSITE" id="PS50041"/>
    </source>
</evidence>
<dbReference type="PANTHER" id="PTHR45784:SF8">
    <property type="entry name" value="C-TYPE MANNOSE RECEPTOR 2-RELATED"/>
    <property type="match status" value="1"/>
</dbReference>
<feature type="signal peptide" evidence="1">
    <location>
        <begin position="1"/>
        <end position="24"/>
    </location>
</feature>
<dbReference type="Gene3D" id="3.10.100.10">
    <property type="entry name" value="Mannose-Binding Protein A, subunit A"/>
    <property type="match status" value="2"/>
</dbReference>
<dbReference type="InterPro" id="IPR016186">
    <property type="entry name" value="C-type_lectin-like/link_sf"/>
</dbReference>
<dbReference type="CDD" id="cd00037">
    <property type="entry name" value="CLECT"/>
    <property type="match status" value="2"/>
</dbReference>
<dbReference type="InterPro" id="IPR016187">
    <property type="entry name" value="CTDL_fold"/>
</dbReference>
<accession>A0AAV1P8W6</accession>
<evidence type="ECO:0000313" key="3">
    <source>
        <dbReference type="EMBL" id="CAK6967424.1"/>
    </source>
</evidence>
<dbReference type="PROSITE" id="PS50041">
    <property type="entry name" value="C_TYPE_LECTIN_2"/>
    <property type="match status" value="2"/>
</dbReference>
<dbReference type="SUPFAM" id="SSF56436">
    <property type="entry name" value="C-type lectin-like"/>
    <property type="match status" value="2"/>
</dbReference>
<reference evidence="3 4" key="1">
    <citation type="submission" date="2024-01" db="EMBL/GenBank/DDBJ databases">
        <authorList>
            <person name="Alioto T."/>
            <person name="Alioto T."/>
            <person name="Gomez Garrido J."/>
        </authorList>
    </citation>
    <scope>NUCLEOTIDE SEQUENCE [LARGE SCALE GENOMIC DNA]</scope>
</reference>
<dbReference type="EMBL" id="CAWUFR010000104">
    <property type="protein sequence ID" value="CAK6967424.1"/>
    <property type="molecule type" value="Genomic_DNA"/>
</dbReference>
<keyword evidence="4" id="KW-1185">Reference proteome</keyword>
<proteinExistence type="predicted"/>
<sequence length="250" mass="28691">MERIFHCFLLIHLFFSVIPECATASIVISSVPVYVTSKVDWWFALKHCRTHYSDLITIRNETESEELGGYKGWIGLHRQASDGVWKWSGGDENASNIIWANGEPHSGEDCVYKSYIRLKSGNCSHLKYMLCTEENLILVQEMKTWEEAYEHCEELSAEGSMRKYTLPNSFASPASNRKKIRESTTTNEVWIGLRFLADKWFWLNGKPVSISHLPNCPPPMQHCGALDTNDNKVKIMDCSEKRNFLCSMKP</sequence>
<dbReference type="InterPro" id="IPR001304">
    <property type="entry name" value="C-type_lectin-like"/>
</dbReference>
<feature type="chain" id="PRO_5043572831" evidence="1">
    <location>
        <begin position="25"/>
        <end position="250"/>
    </location>
</feature>
<name>A0AAV1P8W6_SCOSC</name>
<dbReference type="Pfam" id="PF00059">
    <property type="entry name" value="Lectin_C"/>
    <property type="match status" value="2"/>
</dbReference>
<dbReference type="AlphaFoldDB" id="A0AAV1P8W6"/>
<keyword evidence="1" id="KW-0732">Signal</keyword>
<dbReference type="PANTHER" id="PTHR45784">
    <property type="entry name" value="C-TYPE LECTIN DOMAIN FAMILY 20 MEMBER A-RELATED"/>
    <property type="match status" value="1"/>
</dbReference>